<protein>
    <submittedName>
        <fullName evidence="5">Hrs_helical domain-containing protein</fullName>
    </submittedName>
</protein>
<evidence type="ECO:0000313" key="4">
    <source>
        <dbReference type="Proteomes" id="UP000095287"/>
    </source>
</evidence>
<sequence length="378" mass="42635">MQKQRELLNYYNGTESVTDISSTYGDALNMSTASTTALNGHGVPPIYKSESFPTSDHPPAKSVSEENCVEPGEYTPELSHYLDRNYWKEQRNISDNKTSELKASAPPPSELSFSGSVSTMTTPVPNAWTLERKLNEADLLSKANGDAYGIGYPGNSAGQVTDADVEETARFCHDLEQQVTIMDNRIRSNLNRGRSIINDTSIQSLFIKVAGYHANVIHRTNDLDEKREYYEQLQDRIAHISEARLAINALREDHMQQKHARELAEQQERQRQMQEKLQFMRNKKQEMLVYQRHLALQKFQQQEQEMQMRRMHPAAWGVRQESAPNPAQFYGASYWTPNGTGTATQSTSCSHVLSSRACSLDTQSTALLSTTYGCSPNA</sequence>
<dbReference type="AlphaFoldDB" id="A0A1I7Y9V5"/>
<organism evidence="4 5">
    <name type="scientific">Steinernema glaseri</name>
    <dbReference type="NCBI Taxonomy" id="37863"/>
    <lineage>
        <taxon>Eukaryota</taxon>
        <taxon>Metazoa</taxon>
        <taxon>Ecdysozoa</taxon>
        <taxon>Nematoda</taxon>
        <taxon>Chromadorea</taxon>
        <taxon>Rhabditida</taxon>
        <taxon>Tylenchina</taxon>
        <taxon>Panagrolaimomorpha</taxon>
        <taxon>Strongyloidoidea</taxon>
        <taxon>Steinernematidae</taxon>
        <taxon>Steinernema</taxon>
    </lineage>
</organism>
<evidence type="ECO:0000256" key="2">
    <source>
        <dbReference type="SAM" id="MobiDB-lite"/>
    </source>
</evidence>
<dbReference type="PANTHER" id="PTHR46275:SF1">
    <property type="entry name" value="HEPATOCYTE GROWTH FACTOR-REGULATED TYROSINE KINASE SUBSTRATE"/>
    <property type="match status" value="1"/>
</dbReference>
<keyword evidence="4" id="KW-1185">Reference proteome</keyword>
<keyword evidence="1" id="KW-0175">Coiled coil</keyword>
<accession>A0A1I7Y9V5</accession>
<dbReference type="Gene3D" id="1.20.5.1940">
    <property type="match status" value="1"/>
</dbReference>
<dbReference type="Pfam" id="PF12210">
    <property type="entry name" value="Hrs_helical"/>
    <property type="match status" value="1"/>
</dbReference>
<dbReference type="WBParaSite" id="L893_g14123.t1">
    <property type="protein sequence ID" value="L893_g14123.t1"/>
    <property type="gene ID" value="L893_g14123"/>
</dbReference>
<proteinExistence type="predicted"/>
<dbReference type="GO" id="GO:0005769">
    <property type="term" value="C:early endosome"/>
    <property type="evidence" value="ECO:0007669"/>
    <property type="project" value="TreeGrafter"/>
</dbReference>
<dbReference type="GO" id="GO:0043130">
    <property type="term" value="F:ubiquitin binding"/>
    <property type="evidence" value="ECO:0007669"/>
    <property type="project" value="TreeGrafter"/>
</dbReference>
<reference evidence="5" key="1">
    <citation type="submission" date="2016-11" db="UniProtKB">
        <authorList>
            <consortium name="WormBaseParasite"/>
        </authorList>
    </citation>
    <scope>IDENTIFICATION</scope>
</reference>
<evidence type="ECO:0000313" key="5">
    <source>
        <dbReference type="WBParaSite" id="L893_g14123.t1"/>
    </source>
</evidence>
<feature type="domain" description="Hepatocyte growth factor-regulated tyrosine kinase substrate helical" evidence="3">
    <location>
        <begin position="171"/>
        <end position="261"/>
    </location>
</feature>
<dbReference type="InterPro" id="IPR017073">
    <property type="entry name" value="HGS/VPS27"/>
</dbReference>
<evidence type="ECO:0000259" key="3">
    <source>
        <dbReference type="Pfam" id="PF12210"/>
    </source>
</evidence>
<dbReference type="GO" id="GO:0031623">
    <property type="term" value="P:receptor internalization"/>
    <property type="evidence" value="ECO:0007669"/>
    <property type="project" value="TreeGrafter"/>
</dbReference>
<dbReference type="GO" id="GO:0032456">
    <property type="term" value="P:endocytic recycling"/>
    <property type="evidence" value="ECO:0007669"/>
    <property type="project" value="TreeGrafter"/>
</dbReference>
<dbReference type="InterPro" id="IPR024641">
    <property type="entry name" value="HRS_helical"/>
</dbReference>
<dbReference type="Proteomes" id="UP000095287">
    <property type="component" value="Unplaced"/>
</dbReference>
<dbReference type="PANTHER" id="PTHR46275">
    <property type="entry name" value="HEPATOCYTE GROWTH FACTOR-REGULATED TYROSINE KINASE SUBSTRATE"/>
    <property type="match status" value="1"/>
</dbReference>
<evidence type="ECO:0000256" key="1">
    <source>
        <dbReference type="SAM" id="Coils"/>
    </source>
</evidence>
<feature type="coiled-coil region" evidence="1">
    <location>
        <begin position="223"/>
        <end position="283"/>
    </location>
</feature>
<name>A0A1I7Y9V5_9BILA</name>
<feature type="region of interest" description="Disordered" evidence="2">
    <location>
        <begin position="97"/>
        <end position="118"/>
    </location>
</feature>